<dbReference type="InterPro" id="IPR036390">
    <property type="entry name" value="WH_DNA-bd_sf"/>
</dbReference>
<evidence type="ECO:0000256" key="2">
    <source>
        <dbReference type="ARBA" id="ARBA00004286"/>
    </source>
</evidence>
<dbReference type="PROSITE" id="PS51504">
    <property type="entry name" value="H15"/>
    <property type="match status" value="1"/>
</dbReference>
<accession>A0A401SSJ0</accession>
<dbReference type="GO" id="GO:0006334">
    <property type="term" value="P:nucleosome assembly"/>
    <property type="evidence" value="ECO:0007669"/>
    <property type="project" value="InterPro"/>
</dbReference>
<evidence type="ECO:0000256" key="7">
    <source>
        <dbReference type="SAM" id="MobiDB-lite"/>
    </source>
</evidence>
<gene>
    <name evidence="9" type="ORF">chiPu_0011817</name>
</gene>
<evidence type="ECO:0000256" key="6">
    <source>
        <dbReference type="RuleBase" id="RU003894"/>
    </source>
</evidence>
<dbReference type="Pfam" id="PF00538">
    <property type="entry name" value="Linker_histone"/>
    <property type="match status" value="1"/>
</dbReference>
<keyword evidence="4 6" id="KW-0238">DNA-binding</keyword>
<dbReference type="GO" id="GO:0000786">
    <property type="term" value="C:nucleosome"/>
    <property type="evidence" value="ECO:0007669"/>
    <property type="project" value="InterPro"/>
</dbReference>
<dbReference type="GO" id="GO:0003690">
    <property type="term" value="F:double-stranded DNA binding"/>
    <property type="evidence" value="ECO:0007669"/>
    <property type="project" value="TreeGrafter"/>
</dbReference>
<feature type="compositionally biased region" description="Basic residues" evidence="7">
    <location>
        <begin position="191"/>
        <end position="200"/>
    </location>
</feature>
<keyword evidence="3 6" id="KW-0158">Chromosome</keyword>
<protein>
    <recommendedName>
        <fullName evidence="8">H15 domain-containing protein</fullName>
    </recommendedName>
</protein>
<feature type="compositionally biased region" description="Basic residues" evidence="7">
    <location>
        <begin position="157"/>
        <end position="182"/>
    </location>
</feature>
<evidence type="ECO:0000256" key="3">
    <source>
        <dbReference type="ARBA" id="ARBA00022454"/>
    </source>
</evidence>
<evidence type="ECO:0000256" key="4">
    <source>
        <dbReference type="ARBA" id="ARBA00023125"/>
    </source>
</evidence>
<evidence type="ECO:0000259" key="8">
    <source>
        <dbReference type="PROSITE" id="PS51504"/>
    </source>
</evidence>
<keyword evidence="10" id="KW-1185">Reference proteome</keyword>
<dbReference type="OMA" id="PRYSEMI"/>
<dbReference type="InterPro" id="IPR005819">
    <property type="entry name" value="H1/H5"/>
</dbReference>
<feature type="region of interest" description="Disordered" evidence="7">
    <location>
        <begin position="86"/>
        <end position="200"/>
    </location>
</feature>
<evidence type="ECO:0000313" key="10">
    <source>
        <dbReference type="Proteomes" id="UP000287033"/>
    </source>
</evidence>
<feature type="region of interest" description="Disordered" evidence="7">
    <location>
        <begin position="1"/>
        <end position="28"/>
    </location>
</feature>
<dbReference type="PANTHER" id="PTHR11467">
    <property type="entry name" value="HISTONE H1"/>
    <property type="match status" value="1"/>
</dbReference>
<dbReference type="OrthoDB" id="1110759at2759"/>
<dbReference type="GO" id="GO:0005634">
    <property type="term" value="C:nucleus"/>
    <property type="evidence" value="ECO:0007669"/>
    <property type="project" value="UniProtKB-SubCell"/>
</dbReference>
<dbReference type="GO" id="GO:0045910">
    <property type="term" value="P:negative regulation of DNA recombination"/>
    <property type="evidence" value="ECO:0007669"/>
    <property type="project" value="TreeGrafter"/>
</dbReference>
<dbReference type="GO" id="GO:0030261">
    <property type="term" value="P:chromosome condensation"/>
    <property type="evidence" value="ECO:0007669"/>
    <property type="project" value="TreeGrafter"/>
</dbReference>
<dbReference type="EMBL" id="BEZZ01000509">
    <property type="protein sequence ID" value="GCC33348.1"/>
    <property type="molecule type" value="Genomic_DNA"/>
</dbReference>
<evidence type="ECO:0000313" key="9">
    <source>
        <dbReference type="EMBL" id="GCC33348.1"/>
    </source>
</evidence>
<dbReference type="Gene3D" id="1.10.10.10">
    <property type="entry name" value="Winged helix-like DNA-binding domain superfamily/Winged helix DNA-binding domain"/>
    <property type="match status" value="1"/>
</dbReference>
<dbReference type="SMART" id="SM00526">
    <property type="entry name" value="H15"/>
    <property type="match status" value="1"/>
</dbReference>
<comment type="caution">
    <text evidence="9">The sequence shown here is derived from an EMBL/GenBank/DDBJ whole genome shotgun (WGS) entry which is preliminary data.</text>
</comment>
<dbReference type="Proteomes" id="UP000287033">
    <property type="component" value="Unassembled WGS sequence"/>
</dbReference>
<evidence type="ECO:0000256" key="1">
    <source>
        <dbReference type="ARBA" id="ARBA00004123"/>
    </source>
</evidence>
<sequence>MTESSATTATKPKRSKSPKKPANHPKYSEMIISVITGSSSRTGLSRQAIQKQVKSQYKLAENADSQIKLWLVKLVTNGVLEKTKGVGASGSFKLSKGEEPRKSVAAVKKAKKPVKKSAPPKKVVKPKKVAKPLAKSKKVKVKKPVKKQVKKPVQSKGLKKAKSAKAKPVKAKPVKRKMKQAKTSKQTAKSNAKKSASKKK</sequence>
<feature type="compositionally biased region" description="Low complexity" evidence="7">
    <location>
        <begin position="1"/>
        <end position="10"/>
    </location>
</feature>
<dbReference type="SUPFAM" id="SSF46785">
    <property type="entry name" value="Winged helix' DNA-binding domain"/>
    <property type="match status" value="1"/>
</dbReference>
<comment type="subcellular location">
    <subcellularLocation>
        <location evidence="2">Chromosome</location>
    </subcellularLocation>
    <subcellularLocation>
        <location evidence="1 6">Nucleus</location>
    </subcellularLocation>
</comment>
<dbReference type="InterPro" id="IPR005818">
    <property type="entry name" value="Histone_H1/H5_H15"/>
</dbReference>
<dbReference type="AlphaFoldDB" id="A0A401SSJ0"/>
<dbReference type="InterPro" id="IPR036388">
    <property type="entry name" value="WH-like_DNA-bd_sf"/>
</dbReference>
<evidence type="ECO:0000256" key="5">
    <source>
        <dbReference type="ARBA" id="ARBA00023242"/>
    </source>
</evidence>
<proteinExistence type="inferred from homology"/>
<keyword evidence="5 6" id="KW-0539">Nucleus</keyword>
<comment type="similarity">
    <text evidence="6">Belongs to the histone H1/H5 family.</text>
</comment>
<dbReference type="GO" id="GO:0031492">
    <property type="term" value="F:nucleosomal DNA binding"/>
    <property type="evidence" value="ECO:0007669"/>
    <property type="project" value="TreeGrafter"/>
</dbReference>
<name>A0A401SSJ0_CHIPU</name>
<dbReference type="STRING" id="137246.A0A401SSJ0"/>
<feature type="compositionally biased region" description="Basic residues" evidence="7">
    <location>
        <begin position="11"/>
        <end position="23"/>
    </location>
</feature>
<dbReference type="PRINTS" id="PR00624">
    <property type="entry name" value="HISTONEH5"/>
</dbReference>
<dbReference type="GO" id="GO:0030527">
    <property type="term" value="F:structural constituent of chromatin"/>
    <property type="evidence" value="ECO:0007669"/>
    <property type="project" value="InterPro"/>
</dbReference>
<dbReference type="PANTHER" id="PTHR11467:SF182">
    <property type="entry name" value="HISTONE H1.0"/>
    <property type="match status" value="1"/>
</dbReference>
<dbReference type="CDD" id="cd00073">
    <property type="entry name" value="H15"/>
    <property type="match status" value="1"/>
</dbReference>
<dbReference type="FunFam" id="1.10.10.10:FF:000140">
    <property type="entry name" value="Histone H1.0"/>
    <property type="match status" value="1"/>
</dbReference>
<feature type="compositionally biased region" description="Basic residues" evidence="7">
    <location>
        <begin position="108"/>
        <end position="150"/>
    </location>
</feature>
<organism evidence="9 10">
    <name type="scientific">Chiloscyllium punctatum</name>
    <name type="common">Brownbanded bambooshark</name>
    <name type="synonym">Hemiscyllium punctatum</name>
    <dbReference type="NCBI Taxonomy" id="137246"/>
    <lineage>
        <taxon>Eukaryota</taxon>
        <taxon>Metazoa</taxon>
        <taxon>Chordata</taxon>
        <taxon>Craniata</taxon>
        <taxon>Vertebrata</taxon>
        <taxon>Chondrichthyes</taxon>
        <taxon>Elasmobranchii</taxon>
        <taxon>Galeomorphii</taxon>
        <taxon>Galeoidea</taxon>
        <taxon>Orectolobiformes</taxon>
        <taxon>Hemiscylliidae</taxon>
        <taxon>Chiloscyllium</taxon>
    </lineage>
</organism>
<feature type="domain" description="H15" evidence="8">
    <location>
        <begin position="23"/>
        <end position="96"/>
    </location>
</feature>
<reference evidence="9 10" key="1">
    <citation type="journal article" date="2018" name="Nat. Ecol. Evol.">
        <title>Shark genomes provide insights into elasmobranch evolution and the origin of vertebrates.</title>
        <authorList>
            <person name="Hara Y"/>
            <person name="Yamaguchi K"/>
            <person name="Onimaru K"/>
            <person name="Kadota M"/>
            <person name="Koyanagi M"/>
            <person name="Keeley SD"/>
            <person name="Tatsumi K"/>
            <person name="Tanaka K"/>
            <person name="Motone F"/>
            <person name="Kageyama Y"/>
            <person name="Nozu R"/>
            <person name="Adachi N"/>
            <person name="Nishimura O"/>
            <person name="Nakagawa R"/>
            <person name="Tanegashima C"/>
            <person name="Kiyatake I"/>
            <person name="Matsumoto R"/>
            <person name="Murakumo K"/>
            <person name="Nishida K"/>
            <person name="Terakita A"/>
            <person name="Kuratani S"/>
            <person name="Sato K"/>
            <person name="Hyodo S Kuraku.S."/>
        </authorList>
    </citation>
    <scope>NUCLEOTIDE SEQUENCE [LARGE SCALE GENOMIC DNA]</scope>
</reference>